<name>A0A059CYN4_EUCGR</name>
<dbReference type="KEGG" id="egr:104434250"/>
<dbReference type="OrthoDB" id="1704586at2759"/>
<feature type="domain" description="PB1" evidence="2">
    <location>
        <begin position="34"/>
        <end position="128"/>
    </location>
</feature>
<feature type="region of interest" description="Disordered" evidence="1">
    <location>
        <begin position="134"/>
        <end position="171"/>
    </location>
</feature>
<dbReference type="Pfam" id="PF00564">
    <property type="entry name" value="PB1"/>
    <property type="match status" value="1"/>
</dbReference>
<accession>A0A059CYN4</accession>
<evidence type="ECO:0000256" key="1">
    <source>
        <dbReference type="SAM" id="MobiDB-lite"/>
    </source>
</evidence>
<dbReference type="STRING" id="71139.A0A059CYN4"/>
<dbReference type="SUPFAM" id="SSF54277">
    <property type="entry name" value="CAD &amp; PB1 domains"/>
    <property type="match status" value="1"/>
</dbReference>
<sequence length="221" mass="23123">MVAATANQETALHRSSAAALKFLCSYGGKILPRRPDGKLRYVGGVTRILAVDRSVSYAELMAKLAEFCGSPVAALKCKLPGGDLETLVSVKSDEDLANLIEEYDEASRRSRSSASSSPPGARLQIRAVLFEPRPRERASPPPLSPSPSAASSSGSSPRESPRLVAGGWSPRRSFSPRIAAGVGCGGGGGGSPTIGRYRNFYGPGQPGVACAAVHCCRNYCQ</sequence>
<organism evidence="3">
    <name type="scientific">Eucalyptus grandis</name>
    <name type="common">Flooded gum</name>
    <dbReference type="NCBI Taxonomy" id="71139"/>
    <lineage>
        <taxon>Eukaryota</taxon>
        <taxon>Viridiplantae</taxon>
        <taxon>Streptophyta</taxon>
        <taxon>Embryophyta</taxon>
        <taxon>Tracheophyta</taxon>
        <taxon>Spermatophyta</taxon>
        <taxon>Magnoliopsida</taxon>
        <taxon>eudicotyledons</taxon>
        <taxon>Gunneridae</taxon>
        <taxon>Pentapetalae</taxon>
        <taxon>rosids</taxon>
        <taxon>malvids</taxon>
        <taxon>Myrtales</taxon>
        <taxon>Myrtaceae</taxon>
        <taxon>Myrtoideae</taxon>
        <taxon>Eucalypteae</taxon>
        <taxon>Eucalyptus</taxon>
    </lineage>
</organism>
<dbReference type="InterPro" id="IPR053198">
    <property type="entry name" value="Gynoecium_Dev_Regulator"/>
</dbReference>
<dbReference type="PANTHER" id="PTHR31066">
    <property type="entry name" value="OS05G0427100 PROTEIN-RELATED"/>
    <property type="match status" value="1"/>
</dbReference>
<dbReference type="CDD" id="cd06410">
    <property type="entry name" value="PB1_UP2"/>
    <property type="match status" value="1"/>
</dbReference>
<dbReference type="Gramene" id="KCW83291">
    <property type="protein sequence ID" value="KCW83291"/>
    <property type="gene ID" value="EUGRSUZ_B00226"/>
</dbReference>
<dbReference type="Gene3D" id="3.10.20.90">
    <property type="entry name" value="Phosphatidylinositol 3-kinase Catalytic Subunit, Chain A, domain 1"/>
    <property type="match status" value="1"/>
</dbReference>
<dbReference type="OMA" id="CCIPPRQ"/>
<dbReference type="SMART" id="SM00666">
    <property type="entry name" value="PB1"/>
    <property type="match status" value="1"/>
</dbReference>
<proteinExistence type="predicted"/>
<dbReference type="eggNOG" id="ENOG502S2X6">
    <property type="taxonomic scope" value="Eukaryota"/>
</dbReference>
<feature type="compositionally biased region" description="Low complexity" evidence="1">
    <location>
        <begin position="146"/>
        <end position="158"/>
    </location>
</feature>
<dbReference type="PANTHER" id="PTHR31066:SF10">
    <property type="entry name" value="OCTICOSAPEPTIDE_PHOX_BEM1P FAMILY PROTEIN"/>
    <property type="match status" value="1"/>
</dbReference>
<dbReference type="InterPro" id="IPR000270">
    <property type="entry name" value="PB1_dom"/>
</dbReference>
<evidence type="ECO:0000313" key="3">
    <source>
        <dbReference type="EMBL" id="KCW83291.1"/>
    </source>
</evidence>
<reference evidence="3" key="1">
    <citation type="submission" date="2013-07" db="EMBL/GenBank/DDBJ databases">
        <title>The genome of Eucalyptus grandis.</title>
        <authorList>
            <person name="Schmutz J."/>
            <person name="Hayes R."/>
            <person name="Myburg A."/>
            <person name="Tuskan G."/>
            <person name="Grattapaglia D."/>
            <person name="Rokhsar D.S."/>
        </authorList>
    </citation>
    <scope>NUCLEOTIDE SEQUENCE</scope>
    <source>
        <tissue evidence="3">Leaf extractions</tissue>
    </source>
</reference>
<protein>
    <recommendedName>
        <fullName evidence="2">PB1 domain-containing protein</fullName>
    </recommendedName>
</protein>
<evidence type="ECO:0000259" key="2">
    <source>
        <dbReference type="SMART" id="SM00666"/>
    </source>
</evidence>
<dbReference type="EMBL" id="KK198754">
    <property type="protein sequence ID" value="KCW83291.1"/>
    <property type="molecule type" value="Genomic_DNA"/>
</dbReference>
<dbReference type="InParanoid" id="A0A059CYN4"/>
<gene>
    <name evidence="3" type="ORF">EUGRSUZ_B00226</name>
</gene>
<dbReference type="AlphaFoldDB" id="A0A059CYN4"/>